<dbReference type="RefSeq" id="XP_043036605.1">
    <property type="nucleotide sequence ID" value="XM_043186943.1"/>
</dbReference>
<organism evidence="2 3">
    <name type="scientific">Guyanagaster necrorhizus</name>
    <dbReference type="NCBI Taxonomy" id="856835"/>
    <lineage>
        <taxon>Eukaryota</taxon>
        <taxon>Fungi</taxon>
        <taxon>Dikarya</taxon>
        <taxon>Basidiomycota</taxon>
        <taxon>Agaricomycotina</taxon>
        <taxon>Agaricomycetes</taxon>
        <taxon>Agaricomycetidae</taxon>
        <taxon>Agaricales</taxon>
        <taxon>Marasmiineae</taxon>
        <taxon>Physalacriaceae</taxon>
        <taxon>Guyanagaster</taxon>
    </lineage>
</organism>
<dbReference type="AlphaFoldDB" id="A0A9P8APM8"/>
<dbReference type="Proteomes" id="UP000812287">
    <property type="component" value="Unassembled WGS sequence"/>
</dbReference>
<dbReference type="PANTHER" id="PTHR12126">
    <property type="entry name" value="NADH-UBIQUINONE OXIDOREDUCTASE 39 KDA SUBUNIT-RELATED"/>
    <property type="match status" value="1"/>
</dbReference>
<evidence type="ECO:0000313" key="3">
    <source>
        <dbReference type="Proteomes" id="UP000812287"/>
    </source>
</evidence>
<dbReference type="InterPro" id="IPR016040">
    <property type="entry name" value="NAD(P)-bd_dom"/>
</dbReference>
<evidence type="ECO:0000313" key="2">
    <source>
        <dbReference type="EMBL" id="KAG7443105.1"/>
    </source>
</evidence>
<dbReference type="GeneID" id="66109240"/>
<keyword evidence="3" id="KW-1185">Reference proteome</keyword>
<dbReference type="InterPro" id="IPR036291">
    <property type="entry name" value="NAD(P)-bd_dom_sf"/>
</dbReference>
<dbReference type="Gene3D" id="3.40.50.720">
    <property type="entry name" value="NAD(P)-binding Rossmann-like Domain"/>
    <property type="match status" value="1"/>
</dbReference>
<dbReference type="EMBL" id="MU250547">
    <property type="protein sequence ID" value="KAG7443105.1"/>
    <property type="molecule type" value="Genomic_DNA"/>
</dbReference>
<dbReference type="PANTHER" id="PTHR12126:SF11">
    <property type="entry name" value="NADH DEHYDROGENASE [UBIQUINONE] 1 ALPHA SUBCOMPLEX SUBUNIT 9, MITOCHONDRIAL"/>
    <property type="match status" value="1"/>
</dbReference>
<comment type="caution">
    <text evidence="2">The sequence shown here is derived from an EMBL/GenBank/DDBJ whole genome shotgun (WGS) entry which is preliminary data.</text>
</comment>
<sequence length="397" mass="44088">MTSHTLHPRGVVIPPFTESDLATTISALYHFQVGMFSSRMLCLQRAARLQGIRTYHSITPLPNKVVVASGLPGYSAVSGHVATVFGCTGFLGRYLVSKLGKLGTQVVVPYRDEDEKRRLKPMGDLGQIVPMEWDIRNESQIAECVRHSTVVYNLVGRDYETKNFDFSSVHIEGAERIAKLAAESGVPRFVHVSHLNASASSPSKLYQAKAEGEQRVKAAFKDVTIVRPSAMYGYEDKLLNNIAIWPIWWKLNNAETQVRPVHVIDVAQALATLMTVPHSPGTLNLPGPSTLTYDYLLDLVSSVTLQPPSKAPTIPKAVATLLARVASQSVWWPTLSPDEVVRRYINDAELPGNWDLVGITPSEIEHHAITYLRRYRSADNFTRPILFPPRPDTVQEN</sequence>
<dbReference type="Pfam" id="PF13460">
    <property type="entry name" value="NAD_binding_10"/>
    <property type="match status" value="1"/>
</dbReference>
<protein>
    <submittedName>
        <fullName evidence="2">NAD(P)-binding protein</fullName>
    </submittedName>
</protein>
<dbReference type="InterPro" id="IPR051207">
    <property type="entry name" value="ComplexI_NDUFA9_subunit"/>
</dbReference>
<name>A0A9P8APM8_9AGAR</name>
<accession>A0A9P8APM8</accession>
<gene>
    <name evidence="2" type="ORF">BT62DRAFT_935438</name>
</gene>
<dbReference type="GO" id="GO:0005739">
    <property type="term" value="C:mitochondrion"/>
    <property type="evidence" value="ECO:0007669"/>
    <property type="project" value="TreeGrafter"/>
</dbReference>
<dbReference type="OrthoDB" id="275457at2759"/>
<evidence type="ECO:0000259" key="1">
    <source>
        <dbReference type="Pfam" id="PF13460"/>
    </source>
</evidence>
<dbReference type="SUPFAM" id="SSF51735">
    <property type="entry name" value="NAD(P)-binding Rossmann-fold domains"/>
    <property type="match status" value="1"/>
</dbReference>
<proteinExistence type="predicted"/>
<feature type="domain" description="NAD(P)-binding" evidence="1">
    <location>
        <begin position="86"/>
        <end position="233"/>
    </location>
</feature>
<dbReference type="CDD" id="cd05271">
    <property type="entry name" value="NDUFA9_like_SDR_a"/>
    <property type="match status" value="1"/>
</dbReference>
<dbReference type="GO" id="GO:0044877">
    <property type="term" value="F:protein-containing complex binding"/>
    <property type="evidence" value="ECO:0007669"/>
    <property type="project" value="TreeGrafter"/>
</dbReference>
<reference evidence="2" key="1">
    <citation type="submission" date="2020-11" db="EMBL/GenBank/DDBJ databases">
        <title>Adaptations for nitrogen fixation in a non-lichenized fungal sporocarp promotes dispersal by wood-feeding termites.</title>
        <authorList>
            <consortium name="DOE Joint Genome Institute"/>
            <person name="Koch R.A."/>
            <person name="Yoon G."/>
            <person name="Arayal U."/>
            <person name="Lail K."/>
            <person name="Amirebrahimi M."/>
            <person name="Labutti K."/>
            <person name="Lipzen A."/>
            <person name="Riley R."/>
            <person name="Barry K."/>
            <person name="Henrissat B."/>
            <person name="Grigoriev I.V."/>
            <person name="Herr J.R."/>
            <person name="Aime M.C."/>
        </authorList>
    </citation>
    <scope>NUCLEOTIDE SEQUENCE</scope>
    <source>
        <strain evidence="2">MCA 3950</strain>
    </source>
</reference>